<dbReference type="GO" id="GO:0050518">
    <property type="term" value="F:2-C-methyl-D-erythritol 4-phosphate cytidylyltransferase activity"/>
    <property type="evidence" value="ECO:0007669"/>
    <property type="project" value="UniProtKB-ARBA"/>
</dbReference>
<dbReference type="Pfam" id="PF01128">
    <property type="entry name" value="IspD"/>
    <property type="match status" value="1"/>
</dbReference>
<dbReference type="EMBL" id="FUXZ01000004">
    <property type="protein sequence ID" value="SKA62844.1"/>
    <property type="molecule type" value="Genomic_DNA"/>
</dbReference>
<dbReference type="InterPro" id="IPR018294">
    <property type="entry name" value="ISPD_synthase_CS"/>
</dbReference>
<reference evidence="3 4" key="1">
    <citation type="submission" date="2017-02" db="EMBL/GenBank/DDBJ databases">
        <authorList>
            <person name="Peterson S.W."/>
        </authorList>
    </citation>
    <scope>NUCLEOTIDE SEQUENCE [LARGE SCALE GENOMIC DNA]</scope>
    <source>
        <strain evidence="3 4">ATCC 35992</strain>
    </source>
</reference>
<dbReference type="InterPro" id="IPR034683">
    <property type="entry name" value="IspD/TarI"/>
</dbReference>
<dbReference type="AlphaFoldDB" id="A0A1T4VD05"/>
<keyword evidence="1 3" id="KW-0808">Transferase</keyword>
<dbReference type="GO" id="GO:0008299">
    <property type="term" value="P:isoprenoid biosynthetic process"/>
    <property type="evidence" value="ECO:0007669"/>
    <property type="project" value="InterPro"/>
</dbReference>
<keyword evidence="4" id="KW-1185">Reference proteome</keyword>
<accession>A0A1T4VD05</accession>
<dbReference type="InterPro" id="IPR029044">
    <property type="entry name" value="Nucleotide-diphossugar_trans"/>
</dbReference>
<dbReference type="FunFam" id="3.90.550.10:FF:000003">
    <property type="entry name" value="2-C-methyl-D-erythritol 4-phosphate cytidylyltransferase"/>
    <property type="match status" value="1"/>
</dbReference>
<dbReference type="CDD" id="cd02516">
    <property type="entry name" value="CDP-ME_synthetase"/>
    <property type="match status" value="1"/>
</dbReference>
<dbReference type="PANTHER" id="PTHR43015">
    <property type="entry name" value="D-RIBITOL-5-PHOSPHATE CYTIDYLYLTRANSFERASE"/>
    <property type="match status" value="1"/>
</dbReference>
<dbReference type="SUPFAM" id="SSF53448">
    <property type="entry name" value="Nucleotide-diphospho-sugar transferases"/>
    <property type="match status" value="1"/>
</dbReference>
<dbReference type="NCBIfam" id="NF001183">
    <property type="entry name" value="PRK00155.1-3"/>
    <property type="match status" value="1"/>
</dbReference>
<evidence type="ECO:0000313" key="3">
    <source>
        <dbReference type="EMBL" id="SKA62844.1"/>
    </source>
</evidence>
<organism evidence="3 4">
    <name type="scientific">Eubacterium uniforme</name>
    <dbReference type="NCBI Taxonomy" id="39495"/>
    <lineage>
        <taxon>Bacteria</taxon>
        <taxon>Bacillati</taxon>
        <taxon>Bacillota</taxon>
        <taxon>Clostridia</taxon>
        <taxon>Eubacteriales</taxon>
        <taxon>Eubacteriaceae</taxon>
        <taxon>Eubacterium</taxon>
    </lineage>
</organism>
<proteinExistence type="predicted"/>
<dbReference type="PANTHER" id="PTHR43015:SF1">
    <property type="entry name" value="D-RIBITOL-5-PHOSPHATE CYTIDYLYLTRANSFERASE"/>
    <property type="match status" value="1"/>
</dbReference>
<protein>
    <submittedName>
        <fullName evidence="3">2-C-methyl-D-erythritol 4-phosphate cytidylyltransferase</fullName>
    </submittedName>
</protein>
<keyword evidence="2 3" id="KW-0548">Nucleotidyltransferase</keyword>
<name>A0A1T4VD05_9FIRM</name>
<evidence type="ECO:0000313" key="4">
    <source>
        <dbReference type="Proteomes" id="UP000190814"/>
    </source>
</evidence>
<gene>
    <name evidence="3" type="ORF">SAMN02745111_00712</name>
</gene>
<evidence type="ECO:0000256" key="1">
    <source>
        <dbReference type="ARBA" id="ARBA00022679"/>
    </source>
</evidence>
<dbReference type="OrthoDB" id="9806837at2"/>
<dbReference type="Proteomes" id="UP000190814">
    <property type="component" value="Unassembled WGS sequence"/>
</dbReference>
<evidence type="ECO:0000256" key="2">
    <source>
        <dbReference type="ARBA" id="ARBA00022695"/>
    </source>
</evidence>
<dbReference type="GO" id="GO:0005829">
    <property type="term" value="C:cytosol"/>
    <property type="evidence" value="ECO:0007669"/>
    <property type="project" value="TreeGrafter"/>
</dbReference>
<dbReference type="RefSeq" id="WP_078765600.1">
    <property type="nucleotide sequence ID" value="NZ_FUXZ01000004.1"/>
</dbReference>
<dbReference type="PROSITE" id="PS01295">
    <property type="entry name" value="ISPD"/>
    <property type="match status" value="1"/>
</dbReference>
<dbReference type="STRING" id="39495.SAMN02745111_00712"/>
<dbReference type="Gene3D" id="3.90.550.10">
    <property type="entry name" value="Spore Coat Polysaccharide Biosynthesis Protein SpsA, Chain A"/>
    <property type="match status" value="1"/>
</dbReference>
<sequence>MKNYVILLAGGVGKRMGSDIPKQFIEVQGKPIIVHTLEKFQQNSQIEKIVIVCVKAWKEYVLNLVKDYSITKAIWIIEGGNTGHDSIRNGVFFLKDKVELDDYIIVHDAVRPVLPQKAINEVLRVAHENGNASSSIQCHPPIVYTEDFRSGIADVDREHVMLTASPQAYKYSLVLKCYEKAEEEGKHDFTFTSSLLIYYGERVYFAKGTTSNIKITTKEDLALFSALLNVPEDYLFS</sequence>